<dbReference type="PRINTS" id="PR00035">
    <property type="entry name" value="HTHGNTR"/>
</dbReference>
<dbReference type="GO" id="GO:0003700">
    <property type="term" value="F:DNA-binding transcription factor activity"/>
    <property type="evidence" value="ECO:0007669"/>
    <property type="project" value="InterPro"/>
</dbReference>
<dbReference type="CDD" id="cd07377">
    <property type="entry name" value="WHTH_GntR"/>
    <property type="match status" value="1"/>
</dbReference>
<evidence type="ECO:0000256" key="1">
    <source>
        <dbReference type="ARBA" id="ARBA00023015"/>
    </source>
</evidence>
<dbReference type="SMART" id="SM00895">
    <property type="entry name" value="FCD"/>
    <property type="match status" value="1"/>
</dbReference>
<dbReference type="PANTHER" id="PTHR43537">
    <property type="entry name" value="TRANSCRIPTIONAL REGULATOR, GNTR FAMILY"/>
    <property type="match status" value="1"/>
</dbReference>
<organism evidence="5 6">
    <name type="scientific">Orlajensenia leifsoniae</name>
    <dbReference type="NCBI Taxonomy" id="2561933"/>
    <lineage>
        <taxon>Bacteria</taxon>
        <taxon>Bacillati</taxon>
        <taxon>Actinomycetota</taxon>
        <taxon>Actinomycetes</taxon>
        <taxon>Micrococcales</taxon>
        <taxon>Microbacteriaceae</taxon>
        <taxon>Orlajensenia</taxon>
    </lineage>
</organism>
<dbReference type="SUPFAM" id="SSF48008">
    <property type="entry name" value="GntR ligand-binding domain-like"/>
    <property type="match status" value="1"/>
</dbReference>
<feature type="domain" description="HTH gntR-type" evidence="4">
    <location>
        <begin position="16"/>
        <end position="88"/>
    </location>
</feature>
<protein>
    <submittedName>
        <fullName evidence="5">FadR family transcriptional regulator</fullName>
    </submittedName>
</protein>
<keyword evidence="1" id="KW-0805">Transcription regulation</keyword>
<dbReference type="PANTHER" id="PTHR43537:SF24">
    <property type="entry name" value="GLUCONATE OPERON TRANSCRIPTIONAL REPRESSOR"/>
    <property type="match status" value="1"/>
</dbReference>
<dbReference type="EMBL" id="SPQZ01000003">
    <property type="protein sequence ID" value="TFV98121.1"/>
    <property type="molecule type" value="Genomic_DNA"/>
</dbReference>
<dbReference type="PROSITE" id="PS50949">
    <property type="entry name" value="HTH_GNTR"/>
    <property type="match status" value="1"/>
</dbReference>
<dbReference type="Gene3D" id="1.10.10.10">
    <property type="entry name" value="Winged helix-like DNA-binding domain superfamily/Winged helix DNA-binding domain"/>
    <property type="match status" value="1"/>
</dbReference>
<reference evidence="5 6" key="1">
    <citation type="journal article" date="2018" name="J. Microbiol.">
        <title>Leifsonia flava sp. nov., a novel actinobacterium isolated from the rhizosphere of Aquilegia viridiflora.</title>
        <authorList>
            <person name="Cai Y."/>
            <person name="Tao W.Z."/>
            <person name="Ma Y.J."/>
            <person name="Cheng J."/>
            <person name="Zhang M.Y."/>
            <person name="Zhang Y.X."/>
        </authorList>
    </citation>
    <scope>NUCLEOTIDE SEQUENCE [LARGE SCALE GENOMIC DNA]</scope>
    <source>
        <strain evidence="5 6">SYP-B2174</strain>
    </source>
</reference>
<keyword evidence="3" id="KW-0804">Transcription</keyword>
<dbReference type="AlphaFoldDB" id="A0A4Y9QZZ3"/>
<dbReference type="Gene3D" id="1.20.120.530">
    <property type="entry name" value="GntR ligand-binding domain-like"/>
    <property type="match status" value="1"/>
</dbReference>
<keyword evidence="6" id="KW-1185">Reference proteome</keyword>
<name>A0A4Y9QZZ3_9MICO</name>
<sequence>MSSTDAVTIPAPVDDLRAWQSVLAHVEAQLLDGTLSPGDHLPPERTLAADLGVGRSSVREAVRVLEAMGLIRTQTGSGPSAGAIIVATPQGAMSALLRLQVAAQGFRVRDVVKTRLVLEAAVVADVAGAASPDLEPSERLLDAMDSSELTPQEFLALDAAFHVSLAAASGNEVVTAMMAGLRSSIEGYVQAGLAVIDDWEATAARLREEHRGILAAIVAGDAFTARARVHSHITGYYTQTALVTEAPPTPETTAVVAAPTGTGHIALSRRTAEQ</sequence>
<gene>
    <name evidence="5" type="ORF">E4M00_08810</name>
</gene>
<dbReference type="InterPro" id="IPR008920">
    <property type="entry name" value="TF_FadR/GntR_C"/>
</dbReference>
<evidence type="ECO:0000256" key="3">
    <source>
        <dbReference type="ARBA" id="ARBA00023163"/>
    </source>
</evidence>
<accession>A0A4Y9QZZ3</accession>
<dbReference type="RefSeq" id="WP_135120125.1">
    <property type="nucleotide sequence ID" value="NZ_SPQZ01000003.1"/>
</dbReference>
<dbReference type="SMART" id="SM00345">
    <property type="entry name" value="HTH_GNTR"/>
    <property type="match status" value="1"/>
</dbReference>
<evidence type="ECO:0000259" key="4">
    <source>
        <dbReference type="PROSITE" id="PS50949"/>
    </source>
</evidence>
<dbReference type="InterPro" id="IPR036388">
    <property type="entry name" value="WH-like_DNA-bd_sf"/>
</dbReference>
<dbReference type="InterPro" id="IPR036390">
    <property type="entry name" value="WH_DNA-bd_sf"/>
</dbReference>
<dbReference type="Proteomes" id="UP000298127">
    <property type="component" value="Unassembled WGS sequence"/>
</dbReference>
<dbReference type="InterPro" id="IPR000524">
    <property type="entry name" value="Tscrpt_reg_HTH_GntR"/>
</dbReference>
<dbReference type="Pfam" id="PF00392">
    <property type="entry name" value="GntR"/>
    <property type="match status" value="1"/>
</dbReference>
<proteinExistence type="predicted"/>
<evidence type="ECO:0000313" key="5">
    <source>
        <dbReference type="EMBL" id="TFV98121.1"/>
    </source>
</evidence>
<evidence type="ECO:0000313" key="6">
    <source>
        <dbReference type="Proteomes" id="UP000298127"/>
    </source>
</evidence>
<dbReference type="SUPFAM" id="SSF46785">
    <property type="entry name" value="Winged helix' DNA-binding domain"/>
    <property type="match status" value="1"/>
</dbReference>
<dbReference type="Pfam" id="PF07729">
    <property type="entry name" value="FCD"/>
    <property type="match status" value="1"/>
</dbReference>
<dbReference type="GO" id="GO:0003677">
    <property type="term" value="F:DNA binding"/>
    <property type="evidence" value="ECO:0007669"/>
    <property type="project" value="UniProtKB-KW"/>
</dbReference>
<keyword evidence="2" id="KW-0238">DNA-binding</keyword>
<evidence type="ECO:0000256" key="2">
    <source>
        <dbReference type="ARBA" id="ARBA00023125"/>
    </source>
</evidence>
<dbReference type="InterPro" id="IPR011711">
    <property type="entry name" value="GntR_C"/>
</dbReference>
<comment type="caution">
    <text evidence="5">The sequence shown here is derived from an EMBL/GenBank/DDBJ whole genome shotgun (WGS) entry which is preliminary data.</text>
</comment>